<name>A0A3S5A179_9PLAT</name>
<dbReference type="EMBL" id="CAAALY010005815">
    <property type="protein sequence ID" value="VEL09230.1"/>
    <property type="molecule type" value="Genomic_DNA"/>
</dbReference>
<gene>
    <name evidence="1" type="ORF">PXEA_LOCUS2670</name>
</gene>
<proteinExistence type="predicted"/>
<protein>
    <submittedName>
        <fullName evidence="1">Uncharacterized protein</fullName>
    </submittedName>
</protein>
<dbReference type="Proteomes" id="UP000784294">
    <property type="component" value="Unassembled WGS sequence"/>
</dbReference>
<keyword evidence="2" id="KW-1185">Reference proteome</keyword>
<accession>A0A3S5A179</accession>
<dbReference type="AlphaFoldDB" id="A0A3S5A179"/>
<evidence type="ECO:0000313" key="1">
    <source>
        <dbReference type="EMBL" id="VEL09230.1"/>
    </source>
</evidence>
<sequence>MKHRGGEPLRIYCRSNTEVASVKGKVNELVAQAVRIADEQGENKSSNSWLRQRRDDLERNWRRLELEAVTIAPSIAKAKELLSYQASVSLV</sequence>
<organism evidence="1 2">
    <name type="scientific">Protopolystoma xenopodis</name>
    <dbReference type="NCBI Taxonomy" id="117903"/>
    <lineage>
        <taxon>Eukaryota</taxon>
        <taxon>Metazoa</taxon>
        <taxon>Spiralia</taxon>
        <taxon>Lophotrochozoa</taxon>
        <taxon>Platyhelminthes</taxon>
        <taxon>Monogenea</taxon>
        <taxon>Polyopisthocotylea</taxon>
        <taxon>Polystomatidea</taxon>
        <taxon>Polystomatidae</taxon>
        <taxon>Protopolystoma</taxon>
    </lineage>
</organism>
<reference evidence="1" key="1">
    <citation type="submission" date="2018-11" db="EMBL/GenBank/DDBJ databases">
        <authorList>
            <consortium name="Pathogen Informatics"/>
        </authorList>
    </citation>
    <scope>NUCLEOTIDE SEQUENCE</scope>
</reference>
<comment type="caution">
    <text evidence="1">The sequence shown here is derived from an EMBL/GenBank/DDBJ whole genome shotgun (WGS) entry which is preliminary data.</text>
</comment>
<evidence type="ECO:0000313" key="2">
    <source>
        <dbReference type="Proteomes" id="UP000784294"/>
    </source>
</evidence>